<sequence>ANCIWLFEDCKDLCIFLLPHVAAAGETKKFKAAVIKSASAHLNGHIHVGGLKKESGVRKKIADIFSTYSAVNFLKHEGSGLSWSDVDGSGVHTDHEESVWAGIIANRPN</sequence>
<reference evidence="1" key="1">
    <citation type="journal article" date="2019" name="Environ. Microbiol.">
        <title>Fungal ecological strategies reflected in gene transcription - a case study of two litter decomposers.</title>
        <authorList>
            <person name="Barbi F."/>
            <person name="Kohler A."/>
            <person name="Barry K."/>
            <person name="Baskaran P."/>
            <person name="Daum C."/>
            <person name="Fauchery L."/>
            <person name="Ihrmark K."/>
            <person name="Kuo A."/>
            <person name="LaButti K."/>
            <person name="Lipzen A."/>
            <person name="Morin E."/>
            <person name="Grigoriev I.V."/>
            <person name="Henrissat B."/>
            <person name="Lindahl B."/>
            <person name="Martin F."/>
        </authorList>
    </citation>
    <scope>NUCLEOTIDE SEQUENCE</scope>
    <source>
        <strain evidence="1">JB14</strain>
    </source>
</reference>
<evidence type="ECO:0000313" key="2">
    <source>
        <dbReference type="Proteomes" id="UP000799118"/>
    </source>
</evidence>
<dbReference type="EMBL" id="ML770037">
    <property type="protein sequence ID" value="KAE9385061.1"/>
    <property type="molecule type" value="Genomic_DNA"/>
</dbReference>
<dbReference type="AlphaFoldDB" id="A0A6A4GHQ8"/>
<name>A0A6A4GHQ8_9AGAR</name>
<dbReference type="Proteomes" id="UP000799118">
    <property type="component" value="Unassembled WGS sequence"/>
</dbReference>
<proteinExistence type="predicted"/>
<protein>
    <submittedName>
        <fullName evidence="1">Uncharacterized protein</fullName>
    </submittedName>
</protein>
<gene>
    <name evidence="1" type="ORF">BT96DRAFT_798685</name>
</gene>
<organism evidence="1 2">
    <name type="scientific">Gymnopus androsaceus JB14</name>
    <dbReference type="NCBI Taxonomy" id="1447944"/>
    <lineage>
        <taxon>Eukaryota</taxon>
        <taxon>Fungi</taxon>
        <taxon>Dikarya</taxon>
        <taxon>Basidiomycota</taxon>
        <taxon>Agaricomycotina</taxon>
        <taxon>Agaricomycetes</taxon>
        <taxon>Agaricomycetidae</taxon>
        <taxon>Agaricales</taxon>
        <taxon>Marasmiineae</taxon>
        <taxon>Omphalotaceae</taxon>
        <taxon>Gymnopus</taxon>
    </lineage>
</organism>
<feature type="non-terminal residue" evidence="1">
    <location>
        <position position="1"/>
    </location>
</feature>
<accession>A0A6A4GHQ8</accession>
<keyword evidence="2" id="KW-1185">Reference proteome</keyword>
<dbReference type="OrthoDB" id="3043218at2759"/>
<feature type="non-terminal residue" evidence="1">
    <location>
        <position position="109"/>
    </location>
</feature>
<evidence type="ECO:0000313" key="1">
    <source>
        <dbReference type="EMBL" id="KAE9385061.1"/>
    </source>
</evidence>